<evidence type="ECO:0008006" key="3">
    <source>
        <dbReference type="Google" id="ProtNLM"/>
    </source>
</evidence>
<sequence length="82" mass="9123">MLLINPATHPFGGFLSRYVPVGIPVAIGMIAAYLERHGIRCNVHDEEIERVTPELLKEKAKDLEHPLIFGISCLTAHVSRGY</sequence>
<keyword evidence="1" id="KW-0812">Transmembrane</keyword>
<dbReference type="AlphaFoldDB" id="A0A382ISB8"/>
<accession>A0A382ISB8</accession>
<feature type="non-terminal residue" evidence="2">
    <location>
        <position position="82"/>
    </location>
</feature>
<keyword evidence="1" id="KW-0472">Membrane</keyword>
<reference evidence="2" key="1">
    <citation type="submission" date="2018-05" db="EMBL/GenBank/DDBJ databases">
        <authorList>
            <person name="Lanie J.A."/>
            <person name="Ng W.-L."/>
            <person name="Kazmierczak K.M."/>
            <person name="Andrzejewski T.M."/>
            <person name="Davidsen T.M."/>
            <person name="Wayne K.J."/>
            <person name="Tettelin H."/>
            <person name="Glass J.I."/>
            <person name="Rusch D."/>
            <person name="Podicherti R."/>
            <person name="Tsui H.-C.T."/>
            <person name="Winkler M.E."/>
        </authorList>
    </citation>
    <scope>NUCLEOTIDE SEQUENCE</scope>
</reference>
<evidence type="ECO:0000256" key="1">
    <source>
        <dbReference type="SAM" id="Phobius"/>
    </source>
</evidence>
<organism evidence="2">
    <name type="scientific">marine metagenome</name>
    <dbReference type="NCBI Taxonomy" id="408172"/>
    <lineage>
        <taxon>unclassified sequences</taxon>
        <taxon>metagenomes</taxon>
        <taxon>ecological metagenomes</taxon>
    </lineage>
</organism>
<gene>
    <name evidence="2" type="ORF">METZ01_LOCUS255598</name>
</gene>
<keyword evidence="1" id="KW-1133">Transmembrane helix</keyword>
<evidence type="ECO:0000313" key="2">
    <source>
        <dbReference type="EMBL" id="SVC02744.1"/>
    </source>
</evidence>
<protein>
    <recommendedName>
        <fullName evidence="3">B12-binding domain-containing protein</fullName>
    </recommendedName>
</protein>
<feature type="transmembrane region" description="Helical" evidence="1">
    <location>
        <begin position="15"/>
        <end position="34"/>
    </location>
</feature>
<dbReference type="EMBL" id="UINC01069398">
    <property type="protein sequence ID" value="SVC02744.1"/>
    <property type="molecule type" value="Genomic_DNA"/>
</dbReference>
<name>A0A382ISB8_9ZZZZ</name>
<proteinExistence type="predicted"/>